<dbReference type="SUPFAM" id="SSF55874">
    <property type="entry name" value="ATPase domain of HSP90 chaperone/DNA topoisomerase II/histidine kinase"/>
    <property type="match status" value="1"/>
</dbReference>
<keyword evidence="8" id="KW-0547">Nucleotide-binding</keyword>
<dbReference type="InterPro" id="IPR005467">
    <property type="entry name" value="His_kinase_dom"/>
</dbReference>
<dbReference type="PANTHER" id="PTHR43047">
    <property type="entry name" value="TWO-COMPONENT HISTIDINE PROTEIN KINASE"/>
    <property type="match status" value="1"/>
</dbReference>
<dbReference type="Gene3D" id="1.10.287.130">
    <property type="match status" value="1"/>
</dbReference>
<protein>
    <recommendedName>
        <fullName evidence="2">histidine kinase</fullName>
        <ecNumber evidence="2">2.7.13.3</ecNumber>
    </recommendedName>
</protein>
<dbReference type="Proteomes" id="UP001216674">
    <property type="component" value="Unassembled WGS sequence"/>
</dbReference>
<dbReference type="PANTHER" id="PTHR43047:SF78">
    <property type="entry name" value="SENSORY_REGULATORY PROTEIN RPFC"/>
    <property type="match status" value="1"/>
</dbReference>
<dbReference type="EMBL" id="JARJLM010000504">
    <property type="protein sequence ID" value="MDF3837372.1"/>
    <property type="molecule type" value="Genomic_DNA"/>
</dbReference>
<keyword evidence="6" id="KW-0812">Transmembrane</keyword>
<name>A0ABT6AYN1_9BURK</name>
<dbReference type="PRINTS" id="PR00344">
    <property type="entry name" value="BCTRLSENSOR"/>
</dbReference>
<evidence type="ECO:0000259" key="7">
    <source>
        <dbReference type="PROSITE" id="PS50109"/>
    </source>
</evidence>
<keyword evidence="9" id="KW-1185">Reference proteome</keyword>
<sequence length="786" mass="85208">MLYLLVVALLLCAGMVAVLYLQSEFDKSISAYRRQMNAAAYNAQTFFARRSSLLKSLIDSISEGKGEAVPLPSSAAHRIEGIPLALDRQLGKGWALYVTERDRDAIARSGAHLVYWTPAQFTQAGLENDRSGIRAAISREVTDTLTARDAHGDNAGSVVWISDGMHNRLYMFGRVDPGEKAAGWLGLALDNVEPSLLLSSAGLGYMLLDRQDNVVLESREDAELRRDLASSTREDAFLRYGPGPIPQYLTLSKAVGEDGWRIVYFIRASALLKAGMPAIQPALGICLLLVIGIGAGIVYVNRHLMLPARRQFNRLIESEAFSRSIIEAAPVALCVLRRRDGNVPLANGLARSWLDHDVSWRDAALATGRYPSAGRELSLHDGRSVYISFAAARYQGDDVVICAFNDITAHKEMEAAMQLAIRRAEAANEAKTVFLTTMSHEIRTPLYGILGTLELLALSTTSGQQREYLKALERSSASLLQVVDNTLDISRIEAGSLMLEPAAFSPLELTEDVLSSYAARAARKGLLIYACIDADIPGSVLGDAARVRQILNNLLSNAIKFTQMGRVVLRARLSARRQDGVELMWQVADTGVGIAVASQAHIFESYYQASGSRQATAGSGLGLSICHRLTYLMGGAIQVVSEPGLGSLFSVTLPLALSIDTPDPAVPRLRPGMVHVRSDVREFATHLCAWLRHWGAVAQPYSPTQGGQHRGEILIDALPSERSEVFWAGLRVLATPFGPDHPEKSGGAWRVNAYSVRAIGLAVQFAQDDVAESGRPGPGPGPFGSR</sequence>
<evidence type="ECO:0000256" key="3">
    <source>
        <dbReference type="ARBA" id="ARBA00022553"/>
    </source>
</evidence>
<dbReference type="SMART" id="SM00388">
    <property type="entry name" value="HisKA"/>
    <property type="match status" value="1"/>
</dbReference>
<dbReference type="CDD" id="cd00082">
    <property type="entry name" value="HisKA"/>
    <property type="match status" value="1"/>
</dbReference>
<accession>A0ABT6AYN1</accession>
<feature type="transmembrane region" description="Helical" evidence="6">
    <location>
        <begin position="282"/>
        <end position="300"/>
    </location>
</feature>
<evidence type="ECO:0000256" key="2">
    <source>
        <dbReference type="ARBA" id="ARBA00012438"/>
    </source>
</evidence>
<dbReference type="Pfam" id="PF00512">
    <property type="entry name" value="HisKA"/>
    <property type="match status" value="1"/>
</dbReference>
<keyword evidence="6" id="KW-0472">Membrane</keyword>
<evidence type="ECO:0000313" key="9">
    <source>
        <dbReference type="Proteomes" id="UP001216674"/>
    </source>
</evidence>
<keyword evidence="5" id="KW-0418">Kinase</keyword>
<dbReference type="SUPFAM" id="SSF47384">
    <property type="entry name" value="Homodimeric domain of signal transducing histidine kinase"/>
    <property type="match status" value="1"/>
</dbReference>
<dbReference type="InterPro" id="IPR003594">
    <property type="entry name" value="HATPase_dom"/>
</dbReference>
<keyword evidence="8" id="KW-0067">ATP-binding</keyword>
<dbReference type="InterPro" id="IPR035965">
    <property type="entry name" value="PAS-like_dom_sf"/>
</dbReference>
<dbReference type="SMART" id="SM00387">
    <property type="entry name" value="HATPase_c"/>
    <property type="match status" value="1"/>
</dbReference>
<evidence type="ECO:0000256" key="1">
    <source>
        <dbReference type="ARBA" id="ARBA00000085"/>
    </source>
</evidence>
<dbReference type="InterPro" id="IPR003661">
    <property type="entry name" value="HisK_dim/P_dom"/>
</dbReference>
<organism evidence="8 9">
    <name type="scientific">Cupriavidus basilensis</name>
    <dbReference type="NCBI Taxonomy" id="68895"/>
    <lineage>
        <taxon>Bacteria</taxon>
        <taxon>Pseudomonadati</taxon>
        <taxon>Pseudomonadota</taxon>
        <taxon>Betaproteobacteria</taxon>
        <taxon>Burkholderiales</taxon>
        <taxon>Burkholderiaceae</taxon>
        <taxon>Cupriavidus</taxon>
    </lineage>
</organism>
<dbReference type="Gene3D" id="3.30.565.10">
    <property type="entry name" value="Histidine kinase-like ATPase, C-terminal domain"/>
    <property type="match status" value="1"/>
</dbReference>
<evidence type="ECO:0000256" key="6">
    <source>
        <dbReference type="SAM" id="Phobius"/>
    </source>
</evidence>
<comment type="catalytic activity">
    <reaction evidence="1">
        <text>ATP + protein L-histidine = ADP + protein N-phospho-L-histidine.</text>
        <dbReference type="EC" id="2.7.13.3"/>
    </reaction>
</comment>
<dbReference type="EC" id="2.7.13.3" evidence="2"/>
<evidence type="ECO:0000256" key="5">
    <source>
        <dbReference type="ARBA" id="ARBA00022777"/>
    </source>
</evidence>
<keyword evidence="4" id="KW-0808">Transferase</keyword>
<comment type="caution">
    <text evidence="8">The sequence shown here is derived from an EMBL/GenBank/DDBJ whole genome shotgun (WGS) entry which is preliminary data.</text>
</comment>
<dbReference type="RefSeq" id="WP_276267592.1">
    <property type="nucleotide sequence ID" value="NZ_JARJLM010000504.1"/>
</dbReference>
<evidence type="ECO:0000313" key="8">
    <source>
        <dbReference type="EMBL" id="MDF3837372.1"/>
    </source>
</evidence>
<dbReference type="InterPro" id="IPR036097">
    <property type="entry name" value="HisK_dim/P_sf"/>
</dbReference>
<proteinExistence type="predicted"/>
<reference evidence="8 9" key="1">
    <citation type="submission" date="2023-03" db="EMBL/GenBank/DDBJ databases">
        <title>Draft assemblies of triclosan tolerant bacteria isolated from returned activated sludge.</title>
        <authorList>
            <person name="Van Hamelsveld S."/>
        </authorList>
    </citation>
    <scope>NUCLEOTIDE SEQUENCE [LARGE SCALE GENOMIC DNA]</scope>
    <source>
        <strain evidence="8 9">GW210010_S58</strain>
    </source>
</reference>
<dbReference type="InterPro" id="IPR036890">
    <property type="entry name" value="HATPase_C_sf"/>
</dbReference>
<gene>
    <name evidence="8" type="ORF">P3W85_31150</name>
</gene>
<dbReference type="Pfam" id="PF02518">
    <property type="entry name" value="HATPase_c"/>
    <property type="match status" value="1"/>
</dbReference>
<dbReference type="GO" id="GO:0005524">
    <property type="term" value="F:ATP binding"/>
    <property type="evidence" value="ECO:0007669"/>
    <property type="project" value="UniProtKB-KW"/>
</dbReference>
<dbReference type="SUPFAM" id="SSF55785">
    <property type="entry name" value="PYP-like sensor domain (PAS domain)"/>
    <property type="match status" value="1"/>
</dbReference>
<feature type="domain" description="Histidine kinase" evidence="7">
    <location>
        <begin position="437"/>
        <end position="657"/>
    </location>
</feature>
<keyword evidence="6" id="KW-1133">Transmembrane helix</keyword>
<dbReference type="CDD" id="cd16922">
    <property type="entry name" value="HATPase_EvgS-ArcB-TorS-like"/>
    <property type="match status" value="1"/>
</dbReference>
<dbReference type="InterPro" id="IPR004358">
    <property type="entry name" value="Sig_transdc_His_kin-like_C"/>
</dbReference>
<keyword evidence="3" id="KW-0597">Phosphoprotein</keyword>
<dbReference type="PROSITE" id="PS50109">
    <property type="entry name" value="HIS_KIN"/>
    <property type="match status" value="1"/>
</dbReference>
<evidence type="ECO:0000256" key="4">
    <source>
        <dbReference type="ARBA" id="ARBA00022679"/>
    </source>
</evidence>